<comment type="caution">
    <text evidence="2">The sequence shown here is derived from an EMBL/GenBank/DDBJ whole genome shotgun (WGS) entry which is preliminary data.</text>
</comment>
<protein>
    <submittedName>
        <fullName evidence="2">Heme-degrading monooxygenase HmoA</fullName>
    </submittedName>
</protein>
<dbReference type="AlphaFoldDB" id="A0A7W8ZRI6"/>
<dbReference type="PROSITE" id="PS51725">
    <property type="entry name" value="ABM"/>
    <property type="match status" value="1"/>
</dbReference>
<organism evidence="2 3">
    <name type="scientific">Pedobacter cryoconitis</name>
    <dbReference type="NCBI Taxonomy" id="188932"/>
    <lineage>
        <taxon>Bacteria</taxon>
        <taxon>Pseudomonadati</taxon>
        <taxon>Bacteroidota</taxon>
        <taxon>Sphingobacteriia</taxon>
        <taxon>Sphingobacteriales</taxon>
        <taxon>Sphingobacteriaceae</taxon>
        <taxon>Pedobacter</taxon>
    </lineage>
</organism>
<gene>
    <name evidence="2" type="ORF">HDE68_004816</name>
</gene>
<feature type="domain" description="ABM" evidence="1">
    <location>
        <begin position="2"/>
        <end position="96"/>
    </location>
</feature>
<keyword evidence="2" id="KW-0560">Oxidoreductase</keyword>
<name>A0A7W8ZRI6_9SPHI</name>
<reference evidence="2 3" key="1">
    <citation type="submission" date="2020-08" db="EMBL/GenBank/DDBJ databases">
        <title>Genomic Encyclopedia of Type Strains, Phase IV (KMG-V): Genome sequencing to study the core and pangenomes of soil and plant-associated prokaryotes.</title>
        <authorList>
            <person name="Whitman W."/>
        </authorList>
    </citation>
    <scope>NUCLEOTIDE SEQUENCE [LARGE SCALE GENOMIC DNA]</scope>
    <source>
        <strain evidence="2 3">S3M1</strain>
    </source>
</reference>
<dbReference type="InterPro" id="IPR007138">
    <property type="entry name" value="ABM_dom"/>
</dbReference>
<evidence type="ECO:0000313" key="3">
    <source>
        <dbReference type="Proteomes" id="UP000537204"/>
    </source>
</evidence>
<dbReference type="InterPro" id="IPR011008">
    <property type="entry name" value="Dimeric_a/b-barrel"/>
</dbReference>
<evidence type="ECO:0000259" key="1">
    <source>
        <dbReference type="PROSITE" id="PS51725"/>
    </source>
</evidence>
<evidence type="ECO:0000313" key="2">
    <source>
        <dbReference type="EMBL" id="MBB5638881.1"/>
    </source>
</evidence>
<proteinExistence type="predicted"/>
<keyword evidence="2" id="KW-0503">Monooxygenase</keyword>
<dbReference type="SUPFAM" id="SSF54909">
    <property type="entry name" value="Dimeric alpha+beta barrel"/>
    <property type="match status" value="1"/>
</dbReference>
<dbReference type="EMBL" id="JACHCE010000010">
    <property type="protein sequence ID" value="MBB5638881.1"/>
    <property type="molecule type" value="Genomic_DNA"/>
</dbReference>
<dbReference type="RefSeq" id="WP_183884672.1">
    <property type="nucleotide sequence ID" value="NZ_JACHCD010000001.1"/>
</dbReference>
<sequence>MILEQAILNVLPDQTAQFELAFEQAQQIISRMPGYIDHELQRCIENREQYLLLVKWETLEDHTVGFRTSAEYLKWKELLHHFYNPFPKVEHYTRIF</sequence>
<dbReference type="Pfam" id="PF03992">
    <property type="entry name" value="ABM"/>
    <property type="match status" value="1"/>
</dbReference>
<dbReference type="Gene3D" id="3.30.70.100">
    <property type="match status" value="1"/>
</dbReference>
<accession>A0A7W8ZRI6</accession>
<dbReference type="GO" id="GO:0004497">
    <property type="term" value="F:monooxygenase activity"/>
    <property type="evidence" value="ECO:0007669"/>
    <property type="project" value="UniProtKB-KW"/>
</dbReference>
<dbReference type="Proteomes" id="UP000537204">
    <property type="component" value="Unassembled WGS sequence"/>
</dbReference>